<accession>A0A1I1KVZ2</accession>
<dbReference type="Pfam" id="PF07980">
    <property type="entry name" value="SusD_RagB"/>
    <property type="match status" value="1"/>
</dbReference>
<dbReference type="SUPFAM" id="SSF48452">
    <property type="entry name" value="TPR-like"/>
    <property type="match status" value="1"/>
</dbReference>
<dbReference type="CDD" id="cd08977">
    <property type="entry name" value="SusD"/>
    <property type="match status" value="1"/>
</dbReference>
<evidence type="ECO:0000259" key="8">
    <source>
        <dbReference type="Pfam" id="PF14322"/>
    </source>
</evidence>
<keyword evidence="3 6" id="KW-0732">Signal</keyword>
<dbReference type="InterPro" id="IPR011990">
    <property type="entry name" value="TPR-like_helical_dom_sf"/>
</dbReference>
<dbReference type="Gene3D" id="1.25.40.390">
    <property type="match status" value="1"/>
</dbReference>
<feature type="domain" description="RagB/SusD" evidence="7">
    <location>
        <begin position="323"/>
        <end position="577"/>
    </location>
</feature>
<keyword evidence="5" id="KW-0998">Cell outer membrane</keyword>
<evidence type="ECO:0000256" key="4">
    <source>
        <dbReference type="ARBA" id="ARBA00023136"/>
    </source>
</evidence>
<feature type="domain" description="SusD-like N-terminal" evidence="8">
    <location>
        <begin position="88"/>
        <end position="223"/>
    </location>
</feature>
<reference evidence="9 10" key="1">
    <citation type="submission" date="2016-10" db="EMBL/GenBank/DDBJ databases">
        <authorList>
            <person name="de Groot N.N."/>
        </authorList>
    </citation>
    <scope>NUCLEOTIDE SEQUENCE [LARGE SCALE GENOMIC DNA]</scope>
    <source>
        <strain evidence="9 10">DSM 22900</strain>
    </source>
</reference>
<feature type="chain" id="PRO_5011715727" evidence="6">
    <location>
        <begin position="21"/>
        <end position="577"/>
    </location>
</feature>
<name>A0A1I1KVZ2_9SPHI</name>
<evidence type="ECO:0000256" key="6">
    <source>
        <dbReference type="SAM" id="SignalP"/>
    </source>
</evidence>
<proteinExistence type="inferred from homology"/>
<keyword evidence="10" id="KW-1185">Reference proteome</keyword>
<evidence type="ECO:0000313" key="9">
    <source>
        <dbReference type="EMBL" id="SFC64997.1"/>
    </source>
</evidence>
<dbReference type="STRING" id="623281.SAMN05421747_11761"/>
<evidence type="ECO:0000256" key="1">
    <source>
        <dbReference type="ARBA" id="ARBA00004442"/>
    </source>
</evidence>
<dbReference type="InterPro" id="IPR033985">
    <property type="entry name" value="SusD-like_N"/>
</dbReference>
<dbReference type="OrthoDB" id="691231at2"/>
<evidence type="ECO:0000256" key="3">
    <source>
        <dbReference type="ARBA" id="ARBA00022729"/>
    </source>
</evidence>
<evidence type="ECO:0000256" key="2">
    <source>
        <dbReference type="ARBA" id="ARBA00006275"/>
    </source>
</evidence>
<dbReference type="GO" id="GO:0009279">
    <property type="term" value="C:cell outer membrane"/>
    <property type="evidence" value="ECO:0007669"/>
    <property type="project" value="UniProtKB-SubCell"/>
</dbReference>
<comment type="subcellular location">
    <subcellularLocation>
        <location evidence="1">Cell outer membrane</location>
    </subcellularLocation>
</comment>
<protein>
    <submittedName>
        <fullName evidence="9">Starch-binding associating with outer membrane</fullName>
    </submittedName>
</protein>
<gene>
    <name evidence="9" type="ORF">SAMN05421747_11761</name>
</gene>
<dbReference type="PROSITE" id="PS51257">
    <property type="entry name" value="PROKAR_LIPOPROTEIN"/>
    <property type="match status" value="1"/>
</dbReference>
<evidence type="ECO:0000313" key="10">
    <source>
        <dbReference type="Proteomes" id="UP000199577"/>
    </source>
</evidence>
<sequence>MKKRCLIFAMLIALVGASCSKQGFLDQTQSTDLNEKVVFSDSAYTIDFLSSMYADIGFATWPKRFGGGGLDACTDEAEGTGLGSINTFIQFATGTVNSTMITKDAWTTAYTNIRRANIMLKNLPDAKFGEDIKIRVKAETRFLRAYYYFILLEHYGGVPLMGDSVYQKEDRVPATRNTFEECVEYIVDECDAAAEDLPWMHVGENYGRISKAACYGLKSRLLLYAASPLFNGESAVTDERLRSVVGYPDVNPSRWERAEEAAAQVIEGSGGQYRLHVDNETEPGYGFYEVFQLRKNTEYLLARMQASNSDLEGIWNPPTFGVTSPGARPYLEVVNAFGMKNGLPIDDPASGYDPEQPYKDRDPRFANTITRDQSLVFHRDGLTRRPVNIYVNKTDPNNITSGQDAVYKGTPTGYYTYKMLNRNVAADWFNTYTPRCFPIIRYAEILLNYAEARNERLASPDQEVYQAVEAIRERAGLSPYQLRAGLTQAEMREIIRNERQKELAFEGHRFFDVRRWKIAEMVENAQLHGTEPVRTSSGTVYHTINVRKRIFNPRMYLWPIPQSEVAKSTDLIQNPGY</sequence>
<dbReference type="AlphaFoldDB" id="A0A1I1KVZ2"/>
<dbReference type="InterPro" id="IPR012944">
    <property type="entry name" value="SusD_RagB_dom"/>
</dbReference>
<organism evidence="9 10">
    <name type="scientific">Parapedobacter composti</name>
    <dbReference type="NCBI Taxonomy" id="623281"/>
    <lineage>
        <taxon>Bacteria</taxon>
        <taxon>Pseudomonadati</taxon>
        <taxon>Bacteroidota</taxon>
        <taxon>Sphingobacteriia</taxon>
        <taxon>Sphingobacteriales</taxon>
        <taxon>Sphingobacteriaceae</taxon>
        <taxon>Parapedobacter</taxon>
    </lineage>
</organism>
<evidence type="ECO:0000259" key="7">
    <source>
        <dbReference type="Pfam" id="PF07980"/>
    </source>
</evidence>
<keyword evidence="4" id="KW-0472">Membrane</keyword>
<evidence type="ECO:0000256" key="5">
    <source>
        <dbReference type="ARBA" id="ARBA00023237"/>
    </source>
</evidence>
<dbReference type="RefSeq" id="WP_090974597.1">
    <property type="nucleotide sequence ID" value="NZ_FOLL01000017.1"/>
</dbReference>
<feature type="signal peptide" evidence="6">
    <location>
        <begin position="1"/>
        <end position="20"/>
    </location>
</feature>
<dbReference type="Pfam" id="PF14322">
    <property type="entry name" value="SusD-like_3"/>
    <property type="match status" value="1"/>
</dbReference>
<dbReference type="EMBL" id="FOLL01000017">
    <property type="protein sequence ID" value="SFC64997.1"/>
    <property type="molecule type" value="Genomic_DNA"/>
</dbReference>
<comment type="similarity">
    <text evidence="2">Belongs to the SusD family.</text>
</comment>
<dbReference type="Proteomes" id="UP000199577">
    <property type="component" value="Unassembled WGS sequence"/>
</dbReference>